<comment type="caution">
    <text evidence="3">The sequence shown here is derived from an EMBL/GenBank/DDBJ whole genome shotgun (WGS) entry which is preliminary data.</text>
</comment>
<evidence type="ECO:0000313" key="3">
    <source>
        <dbReference type="EMBL" id="OJF09463.1"/>
    </source>
</evidence>
<dbReference type="Pfam" id="PF01656">
    <property type="entry name" value="CbiA"/>
    <property type="match status" value="1"/>
</dbReference>
<evidence type="ECO:0000256" key="1">
    <source>
        <dbReference type="SAM" id="MobiDB-lite"/>
    </source>
</evidence>
<dbReference type="PANTHER" id="PTHR43384:SF14">
    <property type="entry name" value="ESX-1 SECRETION-ASSOCIATED PROTEIN ESPI"/>
    <property type="match status" value="1"/>
</dbReference>
<name>A0A1K0F9D0_9ACTN</name>
<feature type="domain" description="CobQ/CobB/MinD/ParA nucleotide binding" evidence="2">
    <location>
        <begin position="128"/>
        <end position="171"/>
    </location>
</feature>
<feature type="region of interest" description="Disordered" evidence="1">
    <location>
        <begin position="1"/>
        <end position="71"/>
    </location>
</feature>
<dbReference type="GO" id="GO:0051782">
    <property type="term" value="P:negative regulation of cell division"/>
    <property type="evidence" value="ECO:0007669"/>
    <property type="project" value="TreeGrafter"/>
</dbReference>
<dbReference type="GO" id="GO:0005829">
    <property type="term" value="C:cytosol"/>
    <property type="evidence" value="ECO:0007669"/>
    <property type="project" value="TreeGrafter"/>
</dbReference>
<evidence type="ECO:0000313" key="4">
    <source>
        <dbReference type="Proteomes" id="UP000182486"/>
    </source>
</evidence>
<dbReference type="EMBL" id="MEIA01000564">
    <property type="protein sequence ID" value="OJF09463.1"/>
    <property type="molecule type" value="Genomic_DNA"/>
</dbReference>
<gene>
    <name evidence="3" type="ORF">BG844_37445</name>
</gene>
<dbReference type="InterPro" id="IPR027417">
    <property type="entry name" value="P-loop_NTPase"/>
</dbReference>
<dbReference type="GO" id="GO:0016887">
    <property type="term" value="F:ATP hydrolysis activity"/>
    <property type="evidence" value="ECO:0007669"/>
    <property type="project" value="TreeGrafter"/>
</dbReference>
<protein>
    <recommendedName>
        <fullName evidence="2">CobQ/CobB/MinD/ParA nucleotide binding domain-containing protein</fullName>
    </recommendedName>
</protein>
<dbReference type="InterPro" id="IPR002586">
    <property type="entry name" value="CobQ/CobB/MinD/ParA_Nub-bd_dom"/>
</dbReference>
<proteinExistence type="predicted"/>
<reference evidence="3 4" key="1">
    <citation type="submission" date="2016-09" db="EMBL/GenBank/DDBJ databases">
        <title>Couchioplanes caeruleus draft genome sequence.</title>
        <authorList>
            <person name="Sheehan J."/>
            <person name="Caffrey P."/>
        </authorList>
    </citation>
    <scope>NUCLEOTIDE SEQUENCE [LARGE SCALE GENOMIC DNA]</scope>
    <source>
        <strain evidence="3 4">DSM 43634</strain>
    </source>
</reference>
<accession>A0A1K0F9D0</accession>
<sequence>MSDQDWQAVLRRSLDPAMAPSDRIDEPTVTLPQLSELDTAPTAPPRAPGPAPQPAPARHGGTATDLPAEGGIDPARIARHAGLHGDSPARRAGLAVRTAVGRRATSEVGELAELAEHANRAITTGRRITVAGVRGGAGKTTVSALLTTTLAGLRRDPVLAVDADPDAGSLPLRLGPIGAGVRTAADGGIAQVSAFDQVARYLDRTITGVWLWRRALSSSLARQDESHAALLLRDRVRFLNRYFAVAVADLGAGMHSATNRTLLADSHAVVLAGTATLDGVLGADAALRRLGEEHGAELLGRSLLVLSTPVEGPLGVDVDAAVAGLARFGTPVLRLPFDRHLALGAAIDPRRIGADTRTAALRIAAAVMDRAVLA</sequence>
<keyword evidence="4" id="KW-1185">Reference proteome</keyword>
<dbReference type="Gene3D" id="3.40.50.300">
    <property type="entry name" value="P-loop containing nucleotide triphosphate hydrolases"/>
    <property type="match status" value="1"/>
</dbReference>
<organism evidence="3 4">
    <name type="scientific">Couchioplanes caeruleus subsp. caeruleus</name>
    <dbReference type="NCBI Taxonomy" id="56427"/>
    <lineage>
        <taxon>Bacteria</taxon>
        <taxon>Bacillati</taxon>
        <taxon>Actinomycetota</taxon>
        <taxon>Actinomycetes</taxon>
        <taxon>Micromonosporales</taxon>
        <taxon>Micromonosporaceae</taxon>
        <taxon>Couchioplanes</taxon>
    </lineage>
</organism>
<dbReference type="GO" id="GO:0005524">
    <property type="term" value="F:ATP binding"/>
    <property type="evidence" value="ECO:0007669"/>
    <property type="project" value="TreeGrafter"/>
</dbReference>
<dbReference type="InterPro" id="IPR050625">
    <property type="entry name" value="ParA/MinD_ATPase"/>
</dbReference>
<dbReference type="SUPFAM" id="SSF52540">
    <property type="entry name" value="P-loop containing nucleoside triphosphate hydrolases"/>
    <property type="match status" value="1"/>
</dbReference>
<dbReference type="GO" id="GO:0009898">
    <property type="term" value="C:cytoplasmic side of plasma membrane"/>
    <property type="evidence" value="ECO:0007669"/>
    <property type="project" value="TreeGrafter"/>
</dbReference>
<evidence type="ECO:0000259" key="2">
    <source>
        <dbReference type="Pfam" id="PF01656"/>
    </source>
</evidence>
<dbReference type="Proteomes" id="UP000182486">
    <property type="component" value="Unassembled WGS sequence"/>
</dbReference>
<dbReference type="PANTHER" id="PTHR43384">
    <property type="entry name" value="SEPTUM SITE-DETERMINING PROTEIN MIND HOMOLOG, CHLOROPLASTIC-RELATED"/>
    <property type="match status" value="1"/>
</dbReference>
<dbReference type="AlphaFoldDB" id="A0A1K0F9D0"/>
<feature type="compositionally biased region" description="Pro residues" evidence="1">
    <location>
        <begin position="42"/>
        <end position="55"/>
    </location>
</feature>
<dbReference type="RefSeq" id="WP_071810208.1">
    <property type="nucleotide sequence ID" value="NZ_MEIA01000564.1"/>
</dbReference>